<dbReference type="EMBL" id="JADCKQ010000003">
    <property type="protein sequence ID" value="MBI1492966.1"/>
    <property type="molecule type" value="Genomic_DNA"/>
</dbReference>
<evidence type="ECO:0000313" key="1">
    <source>
        <dbReference type="EMBL" id="MBI1492966.1"/>
    </source>
</evidence>
<dbReference type="RefSeq" id="WP_228847853.1">
    <property type="nucleotide sequence ID" value="NZ_JADCKQ010000003.1"/>
</dbReference>
<comment type="caution">
    <text evidence="1">The sequence shown here is derived from an EMBL/GenBank/DDBJ whole genome shotgun (WGS) entry which is preliminary data.</text>
</comment>
<name>A0A8J7IPQ8_9RHOB</name>
<accession>A0A8J7IPQ8</accession>
<dbReference type="AlphaFoldDB" id="A0A8J7IPQ8"/>
<evidence type="ECO:0000313" key="2">
    <source>
        <dbReference type="Proteomes" id="UP000640583"/>
    </source>
</evidence>
<dbReference type="Proteomes" id="UP000640583">
    <property type="component" value="Unassembled WGS sequence"/>
</dbReference>
<gene>
    <name evidence="1" type="ORF">H1D41_04890</name>
</gene>
<keyword evidence="2" id="KW-1185">Reference proteome</keyword>
<sequence>MNGTISEEDLKDKLHFVRLAIFNARLLGAVNAEATSNPGGVFDQIVERVSVSQQDLFDGHIPLRPCLLNQSVPLSLGYLTFVWLREAIKKDGKLEAKVISCESMQSLPEDCRCEGERKLEGVGSYLRLIRNALSHGAVKLREKEMIFVFADRAPSEKDVTRISISWRDFEKYQDRYFRVIFDRAYPGLMP</sequence>
<proteinExistence type="predicted"/>
<protein>
    <submittedName>
        <fullName evidence="1">Uncharacterized protein</fullName>
    </submittedName>
</protein>
<organism evidence="1 2">
    <name type="scientific">Halocynthiibacter styelae</name>
    <dbReference type="NCBI Taxonomy" id="2761955"/>
    <lineage>
        <taxon>Bacteria</taxon>
        <taxon>Pseudomonadati</taxon>
        <taxon>Pseudomonadota</taxon>
        <taxon>Alphaproteobacteria</taxon>
        <taxon>Rhodobacterales</taxon>
        <taxon>Paracoccaceae</taxon>
        <taxon>Halocynthiibacter</taxon>
    </lineage>
</organism>
<reference evidence="1" key="1">
    <citation type="submission" date="2020-10" db="EMBL/GenBank/DDBJ databases">
        <title>Paenihalocynthiibacter styelae gen. nov., sp. nov., isolated from stalked sea squirt Styela clava.</title>
        <authorList>
            <person name="Kim Y.-O."/>
            <person name="Yoon J.-H."/>
        </authorList>
    </citation>
    <scope>NUCLEOTIDE SEQUENCE</scope>
    <source>
        <strain evidence="1">MYP1-1</strain>
    </source>
</reference>